<keyword evidence="1" id="KW-0812">Transmembrane</keyword>
<dbReference type="AlphaFoldDB" id="A0AB73T1V4"/>
<dbReference type="RefSeq" id="WP_109747221.1">
    <property type="nucleotide sequence ID" value="NZ_JANKBI010000010.1"/>
</dbReference>
<sequence length="261" mass="29709">MKYKCDLIQDLMPLCTDDSASEGSKKAVFEHMAECKTCSEYYQKLMQNVEMETDQDDVKTSEYAAIARKIRRRKLKYRTLLAVLTCSAFLLLGNYAMGYHFTAGAAARNSGKLNPSSKVLGTLDWGNIKFFFYEGDCNYDTIAADRHWNGWRSDDNYFAWPKYPADKGKLTVTSPLYFWDYDRGILLFPLLSEDPDITRVTITAFGLSKSTDIDTGELAVLAFENGDASLSQDAVGYAYDQYGAIKYELSYDKSMGRWVWE</sequence>
<dbReference type="EMBL" id="QGGY01000009">
    <property type="protein sequence ID" value="PWJ74334.1"/>
    <property type="molecule type" value="Genomic_DNA"/>
</dbReference>
<keyword evidence="1" id="KW-1133">Transmembrane helix</keyword>
<evidence type="ECO:0000313" key="2">
    <source>
        <dbReference type="EMBL" id="PWJ74334.1"/>
    </source>
</evidence>
<proteinExistence type="predicted"/>
<protein>
    <recommendedName>
        <fullName evidence="4">Zf-HC2 domain-containing protein</fullName>
    </recommendedName>
</protein>
<evidence type="ECO:0000313" key="3">
    <source>
        <dbReference type="Proteomes" id="UP000245412"/>
    </source>
</evidence>
<accession>A0AB73T1V4</accession>
<name>A0AB73T1V4_9FIRM</name>
<feature type="transmembrane region" description="Helical" evidence="1">
    <location>
        <begin position="77"/>
        <end position="97"/>
    </location>
</feature>
<dbReference type="Proteomes" id="UP000245412">
    <property type="component" value="Unassembled WGS sequence"/>
</dbReference>
<organism evidence="2 3">
    <name type="scientific">Murimonas intestini</name>
    <dbReference type="NCBI Taxonomy" id="1337051"/>
    <lineage>
        <taxon>Bacteria</taxon>
        <taxon>Bacillati</taxon>
        <taxon>Bacillota</taxon>
        <taxon>Clostridia</taxon>
        <taxon>Lachnospirales</taxon>
        <taxon>Lachnospiraceae</taxon>
        <taxon>Murimonas</taxon>
    </lineage>
</organism>
<comment type="caution">
    <text evidence="2">The sequence shown here is derived from an EMBL/GenBank/DDBJ whole genome shotgun (WGS) entry which is preliminary data.</text>
</comment>
<reference evidence="2 3" key="1">
    <citation type="submission" date="2018-05" db="EMBL/GenBank/DDBJ databases">
        <authorList>
            <person name="Goeker M."/>
            <person name="Huntemann M."/>
            <person name="Clum A."/>
            <person name="Pillay M."/>
            <person name="Palaniappan K."/>
            <person name="Varghese N."/>
            <person name="Mikhailova N."/>
            <person name="Stamatis D."/>
            <person name="Reddy T."/>
            <person name="Daum C."/>
            <person name="Shapiro N."/>
            <person name="Ivanova N."/>
            <person name="Kyrpides N."/>
            <person name="Woyke T."/>
        </authorList>
    </citation>
    <scope>NUCLEOTIDE SEQUENCE [LARGE SCALE GENOMIC DNA]</scope>
    <source>
        <strain evidence="2 3">DSM 26524</strain>
    </source>
</reference>
<gene>
    <name evidence="2" type="ORF">C7383_10970</name>
</gene>
<evidence type="ECO:0008006" key="4">
    <source>
        <dbReference type="Google" id="ProtNLM"/>
    </source>
</evidence>
<keyword evidence="3" id="KW-1185">Reference proteome</keyword>
<evidence type="ECO:0000256" key="1">
    <source>
        <dbReference type="SAM" id="Phobius"/>
    </source>
</evidence>
<keyword evidence="1" id="KW-0472">Membrane</keyword>